<dbReference type="InterPro" id="IPR050807">
    <property type="entry name" value="TransReg_Diox_bact_type"/>
</dbReference>
<dbReference type="InterPro" id="IPR010982">
    <property type="entry name" value="Lambda_DNA-bd_dom_sf"/>
</dbReference>
<dbReference type="Pfam" id="PF01381">
    <property type="entry name" value="HTH_3"/>
    <property type="match status" value="1"/>
</dbReference>
<dbReference type="EMBL" id="BMRJ01000001">
    <property type="protein sequence ID" value="GGR22240.1"/>
    <property type="molecule type" value="Genomic_DNA"/>
</dbReference>
<keyword evidence="1" id="KW-0238">DNA-binding</keyword>
<dbReference type="PANTHER" id="PTHR46797">
    <property type="entry name" value="HTH-TYPE TRANSCRIPTIONAL REGULATOR"/>
    <property type="match status" value="1"/>
</dbReference>
<organism evidence="4 5">
    <name type="scientific">Agromyces mediolanus</name>
    <name type="common">Corynebacterium mediolanum</name>
    <dbReference type="NCBI Taxonomy" id="41986"/>
    <lineage>
        <taxon>Bacteria</taxon>
        <taxon>Bacillati</taxon>
        <taxon>Actinomycetota</taxon>
        <taxon>Actinomycetes</taxon>
        <taxon>Micrococcales</taxon>
        <taxon>Microbacteriaceae</taxon>
        <taxon>Agromyces</taxon>
    </lineage>
</organism>
<dbReference type="PANTHER" id="PTHR46797:SF1">
    <property type="entry name" value="METHYLPHOSPHONATE SYNTHASE"/>
    <property type="match status" value="1"/>
</dbReference>
<accession>A0A918CHA8</accession>
<reference evidence="4" key="2">
    <citation type="submission" date="2020-09" db="EMBL/GenBank/DDBJ databases">
        <authorList>
            <person name="Sun Q."/>
            <person name="Ohkuma M."/>
        </authorList>
    </citation>
    <scope>NUCLEOTIDE SEQUENCE</scope>
    <source>
        <strain evidence="4">JCM 3346</strain>
    </source>
</reference>
<protein>
    <recommendedName>
        <fullName evidence="3">HTH cro/C1-type domain-containing protein</fullName>
    </recommendedName>
</protein>
<dbReference type="Proteomes" id="UP000610303">
    <property type="component" value="Unassembled WGS sequence"/>
</dbReference>
<evidence type="ECO:0000313" key="4">
    <source>
        <dbReference type="EMBL" id="GGR22240.1"/>
    </source>
</evidence>
<dbReference type="AlphaFoldDB" id="A0A918CHA8"/>
<dbReference type="InterPro" id="IPR001387">
    <property type="entry name" value="Cro/C1-type_HTH"/>
</dbReference>
<feature type="domain" description="HTH cro/C1-type" evidence="3">
    <location>
        <begin position="26"/>
        <end position="80"/>
    </location>
</feature>
<proteinExistence type="predicted"/>
<reference evidence="4" key="1">
    <citation type="journal article" date="2014" name="Int. J. Syst. Evol. Microbiol.">
        <title>Complete genome sequence of Corynebacterium casei LMG S-19264T (=DSM 44701T), isolated from a smear-ripened cheese.</title>
        <authorList>
            <consortium name="US DOE Joint Genome Institute (JGI-PGF)"/>
            <person name="Walter F."/>
            <person name="Albersmeier A."/>
            <person name="Kalinowski J."/>
            <person name="Ruckert C."/>
        </authorList>
    </citation>
    <scope>NUCLEOTIDE SEQUENCE</scope>
    <source>
        <strain evidence="4">JCM 3346</strain>
    </source>
</reference>
<dbReference type="SUPFAM" id="SSF47413">
    <property type="entry name" value="lambda repressor-like DNA-binding domains"/>
    <property type="match status" value="1"/>
</dbReference>
<dbReference type="Gene3D" id="1.10.260.40">
    <property type="entry name" value="lambda repressor-like DNA-binding domains"/>
    <property type="match status" value="1"/>
</dbReference>
<dbReference type="GO" id="GO:0005829">
    <property type="term" value="C:cytosol"/>
    <property type="evidence" value="ECO:0007669"/>
    <property type="project" value="TreeGrafter"/>
</dbReference>
<feature type="region of interest" description="Disordered" evidence="2">
    <location>
        <begin position="110"/>
        <end position="133"/>
    </location>
</feature>
<dbReference type="RefSeq" id="WP_189084603.1">
    <property type="nucleotide sequence ID" value="NZ_BMRJ01000001.1"/>
</dbReference>
<gene>
    <name evidence="4" type="ORF">GCM10010196_14830</name>
</gene>
<evidence type="ECO:0000256" key="1">
    <source>
        <dbReference type="ARBA" id="ARBA00023125"/>
    </source>
</evidence>
<evidence type="ECO:0000256" key="2">
    <source>
        <dbReference type="SAM" id="MobiDB-lite"/>
    </source>
</evidence>
<evidence type="ECO:0000313" key="5">
    <source>
        <dbReference type="Proteomes" id="UP000610303"/>
    </source>
</evidence>
<dbReference type="GO" id="GO:0003700">
    <property type="term" value="F:DNA-binding transcription factor activity"/>
    <property type="evidence" value="ECO:0007669"/>
    <property type="project" value="TreeGrafter"/>
</dbReference>
<comment type="caution">
    <text evidence="4">The sequence shown here is derived from an EMBL/GenBank/DDBJ whole genome shotgun (WGS) entry which is preliminary data.</text>
</comment>
<name>A0A918CHA8_AGRME</name>
<dbReference type="CDD" id="cd00093">
    <property type="entry name" value="HTH_XRE"/>
    <property type="match status" value="1"/>
</dbReference>
<dbReference type="SMART" id="SM00530">
    <property type="entry name" value="HTH_XRE"/>
    <property type="match status" value="1"/>
</dbReference>
<keyword evidence="5" id="KW-1185">Reference proteome</keyword>
<sequence length="133" mass="14789">MGELVEFQPIRRRPKPLWRESLGEVLRAERLEQERILTEVAAEAGVSPQYLSEIERGRKEPSSEILGAVTEALGLELHDVVRRVGAALETRHEAARRETERREFLELARSVSPAPRGGTELAPPQGGAYLLAA</sequence>
<evidence type="ECO:0000259" key="3">
    <source>
        <dbReference type="PROSITE" id="PS50943"/>
    </source>
</evidence>
<dbReference type="GO" id="GO:0003677">
    <property type="term" value="F:DNA binding"/>
    <property type="evidence" value="ECO:0007669"/>
    <property type="project" value="UniProtKB-KW"/>
</dbReference>
<dbReference type="PROSITE" id="PS50943">
    <property type="entry name" value="HTH_CROC1"/>
    <property type="match status" value="1"/>
</dbReference>